<accession>A0ABX2SZW0</accession>
<feature type="domain" description="ABC transmembrane type-1" evidence="9">
    <location>
        <begin position="187"/>
        <end position="430"/>
    </location>
</feature>
<dbReference type="Pfam" id="PF00664">
    <property type="entry name" value="ABC_membrane"/>
    <property type="match status" value="1"/>
</dbReference>
<feature type="transmembrane region" description="Helical" evidence="7">
    <location>
        <begin position="290"/>
        <end position="310"/>
    </location>
</feature>
<reference evidence="10 11" key="1">
    <citation type="submission" date="2020-07" db="EMBL/GenBank/DDBJ databases">
        <title>MOT database genomes.</title>
        <authorList>
            <person name="Joseph S."/>
            <person name="Aduse-Opoku J."/>
            <person name="Hashim A."/>
            <person name="Wade W."/>
            <person name="Curtis M."/>
        </authorList>
    </citation>
    <scope>NUCLEOTIDE SEQUENCE [LARGE SCALE GENOMIC DNA]</scope>
    <source>
        <strain evidence="10 11">CIP 106318</strain>
    </source>
</reference>
<evidence type="ECO:0000259" key="8">
    <source>
        <dbReference type="PROSITE" id="PS50893"/>
    </source>
</evidence>
<dbReference type="EMBL" id="JACBYF010000017">
    <property type="protein sequence ID" value="NYS47918.1"/>
    <property type="molecule type" value="Genomic_DNA"/>
</dbReference>
<evidence type="ECO:0000313" key="10">
    <source>
        <dbReference type="EMBL" id="NYS47918.1"/>
    </source>
</evidence>
<feature type="transmembrane region" description="Helical" evidence="7">
    <location>
        <begin position="410"/>
        <end position="428"/>
    </location>
</feature>
<keyword evidence="2 7" id="KW-0812">Transmembrane</keyword>
<comment type="subcellular location">
    <subcellularLocation>
        <location evidence="1">Cell membrane</location>
        <topology evidence="1">Multi-pass membrane protein</topology>
    </subcellularLocation>
</comment>
<gene>
    <name evidence="10" type="ORF">HZY85_07015</name>
</gene>
<sequence>MKLFKYLKQFIFPILIMILLFVIRAGSELQLPTYTSDMVNIGIQQNGIKDSVPIQLSEKTYNESQIFMTDDEIELLKNSFYKDSNFYQLKKISEEDYNKLNTTFKEVFTILYGFNDDNVKNILVNNIKNNDYSHQDKFLELRKSELEKLSINKENITKQLSVNYLKSEYSKVGINADDIRNSYLKEIGLMMLLFSFIAVLVSIITSFISSRISSTVGKNLRENVYKKVLSFSKEDIDKFSTASLITRSTNDIQQVQTTLNMALFMALYSPIMAIWGIYKVLQTEASMSWIIALGIIILSIVMGGIMYLVMPKFKIMQKLIDNINLVSREILTGLPVIRIFGREEYQKDKFDKVNKDLRNNQMFTNKAMAFMMPAINLIMNALTVLIVWVGAKSVDAGDIQVGDMMAFLTYAIQIVMSFLMLTFLATMLPRATVAADRIDEVLNYKASIFDNEKLEDKKLSEVVGNITFENVSFTFDGASEPVLKNISFTAKAGETTAIIGSTGSGKSTLINLIPRYFDVTKGSIKIDGADIRKLSLSKLRDLLGFVPQKGILFKGDIKSNIKFGNENITEDNLILAANISQSTEFINSKEEKFDSEISQGGSNVSGGQKQRLSIARAIAKNPKILLFDDSFSALDYKTDVVLRKSLKENMKNTTTIIVAQRISTIINAEQIIVMSEGEIVGIGKHEELLKNCSTYQEIAKSQLSEEELKKGGVEIE</sequence>
<evidence type="ECO:0000256" key="2">
    <source>
        <dbReference type="ARBA" id="ARBA00022692"/>
    </source>
</evidence>
<dbReference type="PROSITE" id="PS50929">
    <property type="entry name" value="ABC_TM1F"/>
    <property type="match status" value="1"/>
</dbReference>
<dbReference type="PANTHER" id="PTHR43394:SF1">
    <property type="entry name" value="ATP-BINDING CASSETTE SUB-FAMILY B MEMBER 10, MITOCHONDRIAL"/>
    <property type="match status" value="1"/>
</dbReference>
<dbReference type="InterPro" id="IPR036640">
    <property type="entry name" value="ABC1_TM_sf"/>
</dbReference>
<keyword evidence="6 7" id="KW-0472">Membrane</keyword>
<dbReference type="Pfam" id="PF00005">
    <property type="entry name" value="ABC_tran"/>
    <property type="match status" value="1"/>
</dbReference>
<dbReference type="InterPro" id="IPR017871">
    <property type="entry name" value="ABC_transporter-like_CS"/>
</dbReference>
<dbReference type="PROSITE" id="PS00211">
    <property type="entry name" value="ABC_TRANSPORTER_1"/>
    <property type="match status" value="1"/>
</dbReference>
<feature type="transmembrane region" description="Helical" evidence="7">
    <location>
        <begin position="367"/>
        <end position="390"/>
    </location>
</feature>
<name>A0ABX2SZW0_9BACL</name>
<dbReference type="InterPro" id="IPR011527">
    <property type="entry name" value="ABC1_TM_dom"/>
</dbReference>
<evidence type="ECO:0000256" key="1">
    <source>
        <dbReference type="ARBA" id="ARBA00004651"/>
    </source>
</evidence>
<keyword evidence="4 10" id="KW-0067">ATP-binding</keyword>
<feature type="transmembrane region" description="Helical" evidence="7">
    <location>
        <begin position="187"/>
        <end position="208"/>
    </location>
</feature>
<evidence type="ECO:0000256" key="7">
    <source>
        <dbReference type="SAM" id="Phobius"/>
    </source>
</evidence>
<keyword evidence="11" id="KW-1185">Reference proteome</keyword>
<dbReference type="InterPro" id="IPR039421">
    <property type="entry name" value="Type_1_exporter"/>
</dbReference>
<evidence type="ECO:0000256" key="6">
    <source>
        <dbReference type="ARBA" id="ARBA00023136"/>
    </source>
</evidence>
<protein>
    <submittedName>
        <fullName evidence="10">ABC transporter ATP-binding protein</fullName>
    </submittedName>
</protein>
<dbReference type="InterPro" id="IPR003439">
    <property type="entry name" value="ABC_transporter-like_ATP-bd"/>
</dbReference>
<dbReference type="InterPro" id="IPR027417">
    <property type="entry name" value="P-loop_NTPase"/>
</dbReference>
<dbReference type="Proteomes" id="UP000531840">
    <property type="component" value="Unassembled WGS sequence"/>
</dbReference>
<proteinExistence type="predicted"/>
<keyword evidence="5 7" id="KW-1133">Transmembrane helix</keyword>
<evidence type="ECO:0000256" key="5">
    <source>
        <dbReference type="ARBA" id="ARBA00022989"/>
    </source>
</evidence>
<dbReference type="RefSeq" id="WP_179941700.1">
    <property type="nucleotide sequence ID" value="NZ_JACBYF010000017.1"/>
</dbReference>
<dbReference type="SUPFAM" id="SSF90123">
    <property type="entry name" value="ABC transporter transmembrane region"/>
    <property type="match status" value="1"/>
</dbReference>
<feature type="domain" description="ABC transporter" evidence="8">
    <location>
        <begin position="466"/>
        <end position="701"/>
    </location>
</feature>
<dbReference type="Gene3D" id="1.20.1560.10">
    <property type="entry name" value="ABC transporter type 1, transmembrane domain"/>
    <property type="match status" value="1"/>
</dbReference>
<organism evidence="10 11">
    <name type="scientific">Gemelliphila palaticanis</name>
    <dbReference type="NCBI Taxonomy" id="81950"/>
    <lineage>
        <taxon>Bacteria</taxon>
        <taxon>Bacillati</taxon>
        <taxon>Bacillota</taxon>
        <taxon>Bacilli</taxon>
        <taxon>Bacillales</taxon>
        <taxon>Gemellaceae</taxon>
        <taxon>Gemelliphila</taxon>
    </lineage>
</organism>
<dbReference type="SUPFAM" id="SSF52540">
    <property type="entry name" value="P-loop containing nucleoside triphosphate hydrolases"/>
    <property type="match status" value="1"/>
</dbReference>
<evidence type="ECO:0000259" key="9">
    <source>
        <dbReference type="PROSITE" id="PS50929"/>
    </source>
</evidence>
<dbReference type="PROSITE" id="PS50893">
    <property type="entry name" value="ABC_TRANSPORTER_2"/>
    <property type="match status" value="1"/>
</dbReference>
<evidence type="ECO:0000313" key="11">
    <source>
        <dbReference type="Proteomes" id="UP000531840"/>
    </source>
</evidence>
<dbReference type="SMART" id="SM00382">
    <property type="entry name" value="AAA"/>
    <property type="match status" value="1"/>
</dbReference>
<evidence type="ECO:0000256" key="4">
    <source>
        <dbReference type="ARBA" id="ARBA00022840"/>
    </source>
</evidence>
<feature type="transmembrane region" description="Helical" evidence="7">
    <location>
        <begin position="257"/>
        <end position="278"/>
    </location>
</feature>
<dbReference type="Gene3D" id="3.40.50.300">
    <property type="entry name" value="P-loop containing nucleotide triphosphate hydrolases"/>
    <property type="match status" value="1"/>
</dbReference>
<dbReference type="InterPro" id="IPR003593">
    <property type="entry name" value="AAA+_ATPase"/>
</dbReference>
<comment type="caution">
    <text evidence="10">The sequence shown here is derived from an EMBL/GenBank/DDBJ whole genome shotgun (WGS) entry which is preliminary data.</text>
</comment>
<dbReference type="GO" id="GO:0005524">
    <property type="term" value="F:ATP binding"/>
    <property type="evidence" value="ECO:0007669"/>
    <property type="project" value="UniProtKB-KW"/>
</dbReference>
<evidence type="ECO:0000256" key="3">
    <source>
        <dbReference type="ARBA" id="ARBA00022741"/>
    </source>
</evidence>
<dbReference type="PANTHER" id="PTHR43394">
    <property type="entry name" value="ATP-DEPENDENT PERMEASE MDL1, MITOCHONDRIAL"/>
    <property type="match status" value="1"/>
</dbReference>
<dbReference type="CDD" id="cd18548">
    <property type="entry name" value="ABC_6TM_Tm287_like"/>
    <property type="match status" value="1"/>
</dbReference>
<keyword evidence="3" id="KW-0547">Nucleotide-binding</keyword>